<evidence type="ECO:0008006" key="3">
    <source>
        <dbReference type="Google" id="ProtNLM"/>
    </source>
</evidence>
<name>A0ABU1HP61_9MICO</name>
<dbReference type="EMBL" id="JAVIZQ010000001">
    <property type="protein sequence ID" value="MDR6141626.1"/>
    <property type="molecule type" value="Genomic_DNA"/>
</dbReference>
<accession>A0ABU1HP61</accession>
<evidence type="ECO:0000313" key="2">
    <source>
        <dbReference type="Proteomes" id="UP001249291"/>
    </source>
</evidence>
<dbReference type="RefSeq" id="WP_309688764.1">
    <property type="nucleotide sequence ID" value="NZ_JAVIZQ010000001.1"/>
</dbReference>
<proteinExistence type="predicted"/>
<sequence length="150" mass="17254">MTTLLDDFLSGDRSRVMPAVWETIRSRDPETLDSLLAALPRLRRAAAQLDLGGAIYSNNDHFAHALSKLEHYRDGKCWCAVYPGLLTHDPRKEETQGHIRILSTSEPGWSMTYLCECTVCGQEFDIEQGDHHFTWWNWVPRGLKRRRGEV</sequence>
<evidence type="ECO:0000313" key="1">
    <source>
        <dbReference type="EMBL" id="MDR6141626.1"/>
    </source>
</evidence>
<protein>
    <recommendedName>
        <fullName evidence="3">Acetone carboxylase subunit gamma</fullName>
    </recommendedName>
</protein>
<organism evidence="1 2">
    <name type="scientific">Microbacterium foliorum</name>
    <dbReference type="NCBI Taxonomy" id="104336"/>
    <lineage>
        <taxon>Bacteria</taxon>
        <taxon>Bacillati</taxon>
        <taxon>Actinomycetota</taxon>
        <taxon>Actinomycetes</taxon>
        <taxon>Micrococcales</taxon>
        <taxon>Microbacteriaceae</taxon>
        <taxon>Microbacterium</taxon>
    </lineage>
</organism>
<dbReference type="Proteomes" id="UP001249291">
    <property type="component" value="Unassembled WGS sequence"/>
</dbReference>
<keyword evidence="2" id="KW-1185">Reference proteome</keyword>
<comment type="caution">
    <text evidence="1">The sequence shown here is derived from an EMBL/GenBank/DDBJ whole genome shotgun (WGS) entry which is preliminary data.</text>
</comment>
<reference evidence="1 2" key="1">
    <citation type="submission" date="2023-08" db="EMBL/GenBank/DDBJ databases">
        <title>Functional and genomic diversity of the sorghum phyllosphere microbiome.</title>
        <authorList>
            <person name="Shade A."/>
        </authorList>
    </citation>
    <scope>NUCLEOTIDE SEQUENCE [LARGE SCALE GENOMIC DNA]</scope>
    <source>
        <strain evidence="1 2">SORGH_AS_0445</strain>
    </source>
</reference>
<gene>
    <name evidence="1" type="ORF">QE375_001180</name>
</gene>